<organism evidence="2 3">
    <name type="scientific">Aequorivita viscosa</name>
    <dbReference type="NCBI Taxonomy" id="797419"/>
    <lineage>
        <taxon>Bacteria</taxon>
        <taxon>Pseudomonadati</taxon>
        <taxon>Bacteroidota</taxon>
        <taxon>Flavobacteriia</taxon>
        <taxon>Flavobacteriales</taxon>
        <taxon>Flavobacteriaceae</taxon>
        <taxon>Aequorivita</taxon>
    </lineage>
</organism>
<name>A0A1M6KD31_9FLAO</name>
<evidence type="ECO:0000313" key="2">
    <source>
        <dbReference type="EMBL" id="SHJ56856.1"/>
    </source>
</evidence>
<reference evidence="3" key="1">
    <citation type="submission" date="2016-11" db="EMBL/GenBank/DDBJ databases">
        <authorList>
            <person name="Varghese N."/>
            <person name="Submissions S."/>
        </authorList>
    </citation>
    <scope>NUCLEOTIDE SEQUENCE [LARGE SCALE GENOMIC DNA]</scope>
    <source>
        <strain evidence="3">DSM 26349</strain>
    </source>
</reference>
<gene>
    <name evidence="2" type="ORF">SAMN04487908_1204</name>
</gene>
<proteinExistence type="predicted"/>
<evidence type="ECO:0000256" key="1">
    <source>
        <dbReference type="SAM" id="MobiDB-lite"/>
    </source>
</evidence>
<sequence>MSNKKLIDLFKSKGLLFPSNDEEIEEFENSENILNETPLDWDNPSDILKRGYLKLTNFNLENDAVSSDEIQNLSRAAREGKEISEKVSKKMLEDKNASKKK</sequence>
<dbReference type="AlphaFoldDB" id="A0A1M6KD31"/>
<evidence type="ECO:0000313" key="3">
    <source>
        <dbReference type="Proteomes" id="UP000184172"/>
    </source>
</evidence>
<feature type="region of interest" description="Disordered" evidence="1">
    <location>
        <begin position="76"/>
        <end position="101"/>
    </location>
</feature>
<accession>A0A1M6KD31</accession>
<dbReference type="EMBL" id="FQYV01000020">
    <property type="protein sequence ID" value="SHJ56856.1"/>
    <property type="molecule type" value="Genomic_DNA"/>
</dbReference>
<protein>
    <submittedName>
        <fullName evidence="2">Uncharacterized protein</fullName>
    </submittedName>
</protein>
<dbReference type="STRING" id="797419.SAMN05216556_12069"/>
<dbReference type="RefSeq" id="WP_073219682.1">
    <property type="nucleotide sequence ID" value="NZ_FNNS01000020.1"/>
</dbReference>
<keyword evidence="3" id="KW-1185">Reference proteome</keyword>
<dbReference type="Proteomes" id="UP000184172">
    <property type="component" value="Unassembled WGS sequence"/>
</dbReference>